<evidence type="ECO:0000256" key="3">
    <source>
        <dbReference type="SAM" id="Phobius"/>
    </source>
</evidence>
<feature type="transmembrane region" description="Helical" evidence="3">
    <location>
        <begin position="143"/>
        <end position="162"/>
    </location>
</feature>
<feature type="transmembrane region" description="Helical" evidence="3">
    <location>
        <begin position="40"/>
        <end position="63"/>
    </location>
</feature>
<dbReference type="Pfam" id="PF07228">
    <property type="entry name" value="SpoIIE"/>
    <property type="match status" value="1"/>
</dbReference>
<keyword evidence="3" id="KW-0812">Transmembrane</keyword>
<gene>
    <name evidence="5" type="ORF">KCX82_04010</name>
</gene>
<dbReference type="Proteomes" id="UP000675664">
    <property type="component" value="Unassembled WGS sequence"/>
</dbReference>
<feature type="transmembrane region" description="Helical" evidence="3">
    <location>
        <begin position="75"/>
        <end position="94"/>
    </location>
</feature>
<dbReference type="EMBL" id="JAGSND010000002">
    <property type="protein sequence ID" value="MBR0597029.1"/>
    <property type="molecule type" value="Genomic_DNA"/>
</dbReference>
<dbReference type="SMART" id="SM00331">
    <property type="entry name" value="PP2C_SIG"/>
    <property type="match status" value="1"/>
</dbReference>
<name>A0A8J7VXU2_9FIRM</name>
<feature type="transmembrane region" description="Helical" evidence="3">
    <location>
        <begin position="212"/>
        <end position="231"/>
    </location>
</feature>
<keyword evidence="2" id="KW-0175">Coiled coil</keyword>
<accession>A0A8J7VXU2</accession>
<protein>
    <submittedName>
        <fullName evidence="5">SpoIIE family protein phosphatase</fullName>
    </submittedName>
</protein>
<keyword evidence="3" id="KW-0472">Membrane</keyword>
<feature type="transmembrane region" description="Helical" evidence="3">
    <location>
        <begin position="114"/>
        <end position="136"/>
    </location>
</feature>
<dbReference type="InterPro" id="IPR052016">
    <property type="entry name" value="Bact_Sigma-Reg"/>
</dbReference>
<keyword evidence="3" id="KW-1133">Transmembrane helix</keyword>
<dbReference type="Gene3D" id="3.60.40.10">
    <property type="entry name" value="PPM-type phosphatase domain"/>
    <property type="match status" value="1"/>
</dbReference>
<sequence length="553" mass="63238">MKKNRHYYMLLVTAISMILLLTCAPFFHEPLVKLLSVVSYITWHSIFEFSSIIISICIFCVAYYSFEQNRNFRNLFLGSMLLLMAFIDFFHTMTYKGMPVFLVPITTSNTATTFWIIARLIGGFGLLAASIIPTGLKFRLNKVFFFILPVVISLLILNLVIYHPGVLPLMYIEKEGLTDTKILLEAVVILSYLFAVLFLIREYRESRDRTLMLLSAALIIGIFSELSFTLYVDVYGVYNFLGHLLKFTLYFIIFRVTFIQNIKRPYLDLSIAKDEIKNYADNLDRIVEQRTEQIKQINQKLLDDLEYARDIQLSMLPKKLPNSQNAVFEACYFPADRVGGDFYNIFKINETKIGMYIGDVSGHGVSAAMLTVFLNQSVKAKKDNAHGGAKEVLLPSEVLKNLFLDFNETEFKSEVYIVMLYGIYDLETRDFTFSSAGLNVPPLILNASGEVSELSIKGFPICKFPNIQNVEYHDSTVKLKNGDKILFYTDGLTDAENTQKNQYSDSRLKGQLQKNKSLSTSQLTKLISDDVFRFIGCGKPQDDITFFVMEVKR</sequence>
<dbReference type="PANTHER" id="PTHR43156:SF2">
    <property type="entry name" value="STAGE II SPORULATION PROTEIN E"/>
    <property type="match status" value="1"/>
</dbReference>
<feature type="transmembrane region" description="Helical" evidence="3">
    <location>
        <begin position="237"/>
        <end position="258"/>
    </location>
</feature>
<keyword evidence="1" id="KW-0378">Hydrolase</keyword>
<comment type="caution">
    <text evidence="5">The sequence shown here is derived from an EMBL/GenBank/DDBJ whole genome shotgun (WGS) entry which is preliminary data.</text>
</comment>
<reference evidence="5" key="2">
    <citation type="submission" date="2021-04" db="EMBL/GenBank/DDBJ databases">
        <authorList>
            <person name="Liu J."/>
        </authorList>
    </citation>
    <scope>NUCLEOTIDE SEQUENCE</scope>
    <source>
        <strain evidence="5">BAD-6</strain>
    </source>
</reference>
<feature type="domain" description="PPM-type phosphatase" evidence="4">
    <location>
        <begin position="323"/>
        <end position="551"/>
    </location>
</feature>
<feature type="transmembrane region" description="Helical" evidence="3">
    <location>
        <begin position="7"/>
        <end position="28"/>
    </location>
</feature>
<dbReference type="InterPro" id="IPR033425">
    <property type="entry name" value="MASE3"/>
</dbReference>
<feature type="coiled-coil region" evidence="2">
    <location>
        <begin position="269"/>
        <end position="300"/>
    </location>
</feature>
<evidence type="ECO:0000313" key="5">
    <source>
        <dbReference type="EMBL" id="MBR0597029.1"/>
    </source>
</evidence>
<keyword evidence="6" id="KW-1185">Reference proteome</keyword>
<evidence type="ECO:0000313" key="6">
    <source>
        <dbReference type="Proteomes" id="UP000675664"/>
    </source>
</evidence>
<dbReference type="GO" id="GO:0016791">
    <property type="term" value="F:phosphatase activity"/>
    <property type="evidence" value="ECO:0007669"/>
    <property type="project" value="TreeGrafter"/>
</dbReference>
<dbReference type="InterPro" id="IPR001932">
    <property type="entry name" value="PPM-type_phosphatase-like_dom"/>
</dbReference>
<dbReference type="AlphaFoldDB" id="A0A8J7VXU2"/>
<proteinExistence type="predicted"/>
<dbReference type="PANTHER" id="PTHR43156">
    <property type="entry name" value="STAGE II SPORULATION PROTEIN E-RELATED"/>
    <property type="match status" value="1"/>
</dbReference>
<reference evidence="5" key="1">
    <citation type="submission" date="2021-04" db="EMBL/GenBank/DDBJ databases">
        <title>Sinoanaerobacter chloroacetimidivorans sp. nov., an obligate anaerobic bacterium isolated from anaerobic sludge.</title>
        <authorList>
            <person name="Bao Y."/>
        </authorList>
    </citation>
    <scope>NUCLEOTIDE SEQUENCE</scope>
    <source>
        <strain evidence="5">BAD-6</strain>
    </source>
</reference>
<feature type="transmembrane region" description="Helical" evidence="3">
    <location>
        <begin position="182"/>
        <end position="200"/>
    </location>
</feature>
<dbReference type="Pfam" id="PF17159">
    <property type="entry name" value="MASE3"/>
    <property type="match status" value="1"/>
</dbReference>
<evidence type="ECO:0000256" key="2">
    <source>
        <dbReference type="SAM" id="Coils"/>
    </source>
</evidence>
<dbReference type="InterPro" id="IPR036457">
    <property type="entry name" value="PPM-type-like_dom_sf"/>
</dbReference>
<dbReference type="RefSeq" id="WP_227017161.1">
    <property type="nucleotide sequence ID" value="NZ_JAGSND010000002.1"/>
</dbReference>
<organism evidence="5 6">
    <name type="scientific">Sinanaerobacter chloroacetimidivorans</name>
    <dbReference type="NCBI Taxonomy" id="2818044"/>
    <lineage>
        <taxon>Bacteria</taxon>
        <taxon>Bacillati</taxon>
        <taxon>Bacillota</taxon>
        <taxon>Clostridia</taxon>
        <taxon>Peptostreptococcales</taxon>
        <taxon>Anaerovoracaceae</taxon>
        <taxon>Sinanaerobacter</taxon>
    </lineage>
</organism>
<evidence type="ECO:0000259" key="4">
    <source>
        <dbReference type="SMART" id="SM00331"/>
    </source>
</evidence>
<evidence type="ECO:0000256" key="1">
    <source>
        <dbReference type="ARBA" id="ARBA00022801"/>
    </source>
</evidence>